<evidence type="ECO:0000313" key="2">
    <source>
        <dbReference type="EMBL" id="GBH21745.1"/>
    </source>
</evidence>
<feature type="region of interest" description="Disordered" evidence="1">
    <location>
        <begin position="229"/>
        <end position="252"/>
    </location>
</feature>
<protein>
    <submittedName>
        <fullName evidence="2">Uncharacterized protein</fullName>
    </submittedName>
</protein>
<dbReference type="EMBL" id="BDQA01000296">
    <property type="protein sequence ID" value="GBH21745.1"/>
    <property type="molecule type" value="Genomic_RNA"/>
</dbReference>
<sequence length="252" mass="28458">MRREPHNFSPLLLISKMDKMRKVTLTASRLAWGQFVRLVGDAMHKGTTCVVITGTSGTGKSRTASELKKLFDVGDEKWKMRFHIPQTYTVKVVNLDKHSSADGDKWHTNEFPLVKADLVIYEGTSDNMTSVGEMLVKRYGSDQTLFCVPIPPHDVFQIAQGLKAKEGLENDLPQAWITGWKSKAKLSSPKMLDYIEKWTRQFVSHSKRKPEMEDLNLYLVSIPHSGTPLTGWHQDGDSVDNEVEPSKDENNG</sequence>
<reference evidence="2" key="1">
    <citation type="submission" date="2017-04" db="EMBL/GenBank/DDBJ databases">
        <title>Unveiling RNA virosphere associated with marine microorganisms.</title>
        <authorList>
            <person name="Urayama S."/>
            <person name="Takaki Y."/>
            <person name="Nishi S."/>
            <person name="Yoshida Y."/>
            <person name="Deguchi S."/>
            <person name="Takai K."/>
            <person name="Nunoura T."/>
        </authorList>
    </citation>
    <scope>NUCLEOTIDE SEQUENCE</scope>
</reference>
<proteinExistence type="predicted"/>
<accession>A0A2V0RI11</accession>
<organism evidence="2">
    <name type="scientific">viral metagenome</name>
    <dbReference type="NCBI Taxonomy" id="1070528"/>
    <lineage>
        <taxon>unclassified sequences</taxon>
        <taxon>metagenomes</taxon>
        <taxon>organismal metagenomes</taxon>
    </lineage>
</organism>
<name>A0A2V0RI11_9ZZZZ</name>
<evidence type="ECO:0000256" key="1">
    <source>
        <dbReference type="SAM" id="MobiDB-lite"/>
    </source>
</evidence>
<dbReference type="AlphaFoldDB" id="A0A2V0RI11"/>
<comment type="caution">
    <text evidence="2">The sequence shown here is derived from an EMBL/GenBank/DDBJ whole genome shotgun (WGS) entry which is preliminary data.</text>
</comment>